<dbReference type="OrthoDB" id="295506at2759"/>
<gene>
    <name evidence="1" type="ORF">PSON_ATCC_30995.1.T1760060</name>
</gene>
<comment type="caution">
    <text evidence="1">The sequence shown here is derived from an EMBL/GenBank/DDBJ whole genome shotgun (WGS) entry which is preliminary data.</text>
</comment>
<evidence type="ECO:0000313" key="2">
    <source>
        <dbReference type="Proteomes" id="UP000692954"/>
    </source>
</evidence>
<evidence type="ECO:0000313" key="1">
    <source>
        <dbReference type="EMBL" id="CAD8127411.1"/>
    </source>
</evidence>
<keyword evidence="2" id="KW-1185">Reference proteome</keyword>
<dbReference type="Proteomes" id="UP000692954">
    <property type="component" value="Unassembled WGS sequence"/>
</dbReference>
<accession>A0A8S1RGF4</accession>
<proteinExistence type="predicted"/>
<reference evidence="1" key="1">
    <citation type="submission" date="2021-01" db="EMBL/GenBank/DDBJ databases">
        <authorList>
            <consortium name="Genoscope - CEA"/>
            <person name="William W."/>
        </authorList>
    </citation>
    <scope>NUCLEOTIDE SEQUENCE</scope>
</reference>
<name>A0A8S1RGF4_9CILI</name>
<dbReference type="AlphaFoldDB" id="A0A8S1RGF4"/>
<dbReference type="EMBL" id="CAJJDN010000176">
    <property type="protein sequence ID" value="CAD8127411.1"/>
    <property type="molecule type" value="Genomic_DNA"/>
</dbReference>
<sequence>MYKLNTIQGHSFFNFQAPLNYFSKRKFFQLANEIKPKKRDSFGLIVISQSLPKGFWFRDYDAVRSVNKRLKESRPNNHRIQNPIYFKRRNIQEYLQNYTTRACTPNPTKKWRKYRNLILENNTYIQMSREQIKQKFQETLNLLIPNKQSSPPKSKRGSFLNQQQQQCLIDVHTSQQSKIKHFSRQTSKRKDESMRSFESHFQDINCEQSNFNHSYFQEKLISSNQITPRNRFFKDCFRLYGIDSQIQAPKNKLIFTDSVQLVESLETRCDKNEAIQIQTQKSNSKQNNLLNLIKKQRQKNLQNKIASPKFSKLNNSNSKDNKILNIYFPSLKKNYARDLS</sequence>
<organism evidence="1 2">
    <name type="scientific">Paramecium sonneborni</name>
    <dbReference type="NCBI Taxonomy" id="65129"/>
    <lineage>
        <taxon>Eukaryota</taxon>
        <taxon>Sar</taxon>
        <taxon>Alveolata</taxon>
        <taxon>Ciliophora</taxon>
        <taxon>Intramacronucleata</taxon>
        <taxon>Oligohymenophorea</taxon>
        <taxon>Peniculida</taxon>
        <taxon>Parameciidae</taxon>
        <taxon>Paramecium</taxon>
    </lineage>
</organism>
<protein>
    <submittedName>
        <fullName evidence="1">Uncharacterized protein</fullName>
    </submittedName>
</protein>